<dbReference type="Pfam" id="PF14013">
    <property type="entry name" value="MT0933_antitox"/>
    <property type="match status" value="1"/>
</dbReference>
<accession>A0ABT1A1Z1</accession>
<protein>
    <submittedName>
        <fullName evidence="2">Antitoxin</fullName>
    </submittedName>
</protein>
<feature type="compositionally biased region" description="Polar residues" evidence="1">
    <location>
        <begin position="87"/>
        <end position="108"/>
    </location>
</feature>
<evidence type="ECO:0000313" key="3">
    <source>
        <dbReference type="Proteomes" id="UP001165283"/>
    </source>
</evidence>
<evidence type="ECO:0000256" key="1">
    <source>
        <dbReference type="SAM" id="MobiDB-lite"/>
    </source>
</evidence>
<keyword evidence="3" id="KW-1185">Reference proteome</keyword>
<dbReference type="EMBL" id="JAGSOV010000037">
    <property type="protein sequence ID" value="MCO1656909.1"/>
    <property type="molecule type" value="Genomic_DNA"/>
</dbReference>
<feature type="compositionally biased region" description="Pro residues" evidence="1">
    <location>
        <begin position="110"/>
        <end position="125"/>
    </location>
</feature>
<organism evidence="2 3">
    <name type="scientific">Pseudonocardia humida</name>
    <dbReference type="NCBI Taxonomy" id="2800819"/>
    <lineage>
        <taxon>Bacteria</taxon>
        <taxon>Bacillati</taxon>
        <taxon>Actinomycetota</taxon>
        <taxon>Actinomycetes</taxon>
        <taxon>Pseudonocardiales</taxon>
        <taxon>Pseudonocardiaceae</taxon>
        <taxon>Pseudonocardia</taxon>
    </lineage>
</organism>
<evidence type="ECO:0000313" key="2">
    <source>
        <dbReference type="EMBL" id="MCO1656909.1"/>
    </source>
</evidence>
<sequence length="125" mass="12383">MPLMRKLATLAAAAEAGRRYARKNPDKAGKYLDQAAAFVDKQTKGKYTAQISGAAQKVKSVAGVPGSGGGHSAANGYPQGAAGYSAPQPSSATVPSPDAPTTRTSASAPNPGPTSAPKPGPGPSH</sequence>
<dbReference type="Proteomes" id="UP001165283">
    <property type="component" value="Unassembled WGS sequence"/>
</dbReference>
<comment type="caution">
    <text evidence="2">The sequence shown here is derived from an EMBL/GenBank/DDBJ whole genome shotgun (WGS) entry which is preliminary data.</text>
</comment>
<name>A0ABT1A1Z1_9PSEU</name>
<dbReference type="RefSeq" id="WP_308216021.1">
    <property type="nucleotide sequence ID" value="NZ_JAGSOV010000037.1"/>
</dbReference>
<feature type="region of interest" description="Disordered" evidence="1">
    <location>
        <begin position="61"/>
        <end position="125"/>
    </location>
</feature>
<gene>
    <name evidence="2" type="ORF">KDL28_17760</name>
</gene>
<proteinExistence type="predicted"/>
<dbReference type="InterPro" id="IPR028037">
    <property type="entry name" value="Antitoxin_Rv0909/MT0933"/>
</dbReference>
<reference evidence="2" key="1">
    <citation type="submission" date="2021-04" db="EMBL/GenBank/DDBJ databases">
        <title>Pseudonocardia sp. nov., isolated from sandy soil of mangrove forest.</title>
        <authorList>
            <person name="Zan Z."/>
            <person name="Huang R."/>
            <person name="Liu W."/>
        </authorList>
    </citation>
    <scope>NUCLEOTIDE SEQUENCE</scope>
    <source>
        <strain evidence="2">S2-4</strain>
    </source>
</reference>